<dbReference type="PROSITE" id="PS50893">
    <property type="entry name" value="ABC_TRANSPORTER_2"/>
    <property type="match status" value="1"/>
</dbReference>
<dbReference type="PROSITE" id="PS00211">
    <property type="entry name" value="ABC_TRANSPORTER_1"/>
    <property type="match status" value="1"/>
</dbReference>
<dbReference type="Proteomes" id="UP000194143">
    <property type="component" value="Chromosome"/>
</dbReference>
<dbReference type="GO" id="GO:0005524">
    <property type="term" value="F:ATP binding"/>
    <property type="evidence" value="ECO:0007669"/>
    <property type="project" value="UniProtKB-KW"/>
</dbReference>
<evidence type="ECO:0000256" key="1">
    <source>
        <dbReference type="ARBA" id="ARBA00005417"/>
    </source>
</evidence>
<reference evidence="6 7" key="1">
    <citation type="submission" date="2017-04" db="EMBL/GenBank/DDBJ databases">
        <title>Complete Genome Sequence of Bacillus thuringiensis type Strain ATCC 10792.</title>
        <authorList>
            <person name="Oh D.-H."/>
            <person name="Park B.-J."/>
            <person name="Shuai W."/>
            <person name="Chelliah R."/>
        </authorList>
    </citation>
    <scope>NUCLEOTIDE SEQUENCE [LARGE SCALE GENOMIC DNA]</scope>
    <source>
        <strain evidence="6 7">ATCC 10792</strain>
    </source>
</reference>
<gene>
    <name evidence="6" type="ORF">CAB88_23170</name>
</gene>
<evidence type="ECO:0000259" key="5">
    <source>
        <dbReference type="PROSITE" id="PS50893"/>
    </source>
</evidence>
<dbReference type="InterPro" id="IPR025302">
    <property type="entry name" value="DrrA1/2-like_C"/>
</dbReference>
<comment type="similarity">
    <text evidence="1">Belongs to the ABC transporter superfamily.</text>
</comment>
<dbReference type="Pfam" id="PF13732">
    <property type="entry name" value="DrrA1-3_C"/>
    <property type="match status" value="1"/>
</dbReference>
<evidence type="ECO:0000313" key="7">
    <source>
        <dbReference type="Proteomes" id="UP000194143"/>
    </source>
</evidence>
<dbReference type="Pfam" id="PF00005">
    <property type="entry name" value="ABC_tran"/>
    <property type="match status" value="1"/>
</dbReference>
<protein>
    <submittedName>
        <fullName evidence="6">ABC transporter ATP-binding protein</fullName>
    </submittedName>
</protein>
<organism evidence="6 7">
    <name type="scientific">Bacillus thuringiensis</name>
    <dbReference type="NCBI Taxonomy" id="1428"/>
    <lineage>
        <taxon>Bacteria</taxon>
        <taxon>Bacillati</taxon>
        <taxon>Bacillota</taxon>
        <taxon>Bacilli</taxon>
        <taxon>Bacillales</taxon>
        <taxon>Bacillaceae</taxon>
        <taxon>Bacillus</taxon>
        <taxon>Bacillus cereus group</taxon>
    </lineage>
</organism>
<keyword evidence="2" id="KW-0813">Transport</keyword>
<dbReference type="SMART" id="SM00382">
    <property type="entry name" value="AAA"/>
    <property type="match status" value="1"/>
</dbReference>
<dbReference type="InterPro" id="IPR003593">
    <property type="entry name" value="AAA+_ATPase"/>
</dbReference>
<dbReference type="AlphaFoldDB" id="A0A1W6WT98"/>
<proteinExistence type="inferred from homology"/>
<evidence type="ECO:0000256" key="2">
    <source>
        <dbReference type="ARBA" id="ARBA00022448"/>
    </source>
</evidence>
<dbReference type="EMBL" id="CP021061">
    <property type="protein sequence ID" value="ARP59820.1"/>
    <property type="molecule type" value="Genomic_DNA"/>
</dbReference>
<dbReference type="PANTHER" id="PTHR42711">
    <property type="entry name" value="ABC TRANSPORTER ATP-BINDING PROTEIN"/>
    <property type="match status" value="1"/>
</dbReference>
<accession>A0A1W6WT98</accession>
<dbReference type="InterPro" id="IPR050763">
    <property type="entry name" value="ABC_transporter_ATP-binding"/>
</dbReference>
<dbReference type="SUPFAM" id="SSF52540">
    <property type="entry name" value="P-loop containing nucleoside triphosphate hydrolases"/>
    <property type="match status" value="1"/>
</dbReference>
<keyword evidence="7" id="KW-1185">Reference proteome</keyword>
<dbReference type="InterPro" id="IPR017871">
    <property type="entry name" value="ABC_transporter-like_CS"/>
</dbReference>
<dbReference type="Gene3D" id="3.40.50.300">
    <property type="entry name" value="P-loop containing nucleotide triphosphate hydrolases"/>
    <property type="match status" value="1"/>
</dbReference>
<evidence type="ECO:0000256" key="4">
    <source>
        <dbReference type="ARBA" id="ARBA00022840"/>
    </source>
</evidence>
<feature type="domain" description="ABC transporter" evidence="5">
    <location>
        <begin position="12"/>
        <end position="238"/>
    </location>
</feature>
<keyword evidence="3" id="KW-0547">Nucleotide-binding</keyword>
<dbReference type="InterPro" id="IPR027417">
    <property type="entry name" value="P-loop_NTPase"/>
</dbReference>
<evidence type="ECO:0000256" key="3">
    <source>
        <dbReference type="ARBA" id="ARBA00022741"/>
    </source>
</evidence>
<evidence type="ECO:0000313" key="6">
    <source>
        <dbReference type="EMBL" id="ARP59820.1"/>
    </source>
</evidence>
<dbReference type="PANTHER" id="PTHR42711:SF5">
    <property type="entry name" value="ABC TRANSPORTER ATP-BINDING PROTEIN NATA"/>
    <property type="match status" value="1"/>
</dbReference>
<keyword evidence="4 6" id="KW-0067">ATP-binding</keyword>
<name>A0A1W6WT98_BACTU</name>
<dbReference type="InterPro" id="IPR003439">
    <property type="entry name" value="ABC_transporter-like_ATP-bd"/>
</dbReference>
<dbReference type="GO" id="GO:0016887">
    <property type="term" value="F:ATP hydrolysis activity"/>
    <property type="evidence" value="ECO:0007669"/>
    <property type="project" value="InterPro"/>
</dbReference>
<sequence>MILKGRLYTLSLQIQNLTKQFGESKAVNGLQISLPKGEVLGLLGRNGAGKTTTIKMLLGLLTPNEGTITWDGKAFGDSGVTIGYLPEERGLYTKSRVIDQLRYFGRLEGMSKKEVDQAIDHWLERLAIPEYKFKTAGELSKGNQQKIQLIAALLHNPELLILDEPFSGLDPVNAGMLASIIEEQVQSGKTIILSSHRMEQVEAFCQHVCILKKGEAVVKGQLSDIKKEYGFRNLTIEDTVENEKGLEAIHVSYEKQQGLLYVKVQDDAEALKILQQLQEQGVSLRQFKMLEPTLNEIFVERAK</sequence>